<dbReference type="CDD" id="cd20524">
    <property type="entry name" value="CYCLIN_CCNH_rpt1"/>
    <property type="match status" value="1"/>
</dbReference>
<dbReference type="PANTHER" id="PTHR24068">
    <property type="entry name" value="UBIQUITIN-CONJUGATING ENZYME E2"/>
    <property type="match status" value="1"/>
</dbReference>
<dbReference type="InterPro" id="IPR031658">
    <property type="entry name" value="Cyclin_C_2"/>
</dbReference>
<keyword evidence="4" id="KW-0833">Ubl conjugation pathway</keyword>
<protein>
    <recommendedName>
        <fullName evidence="7">Ubiquitin-conjugating enzyme E2 1</fullName>
        <ecNumber evidence="1">2.3.2.23</ecNumber>
    </recommendedName>
    <alternativeName>
        <fullName evidence="8">E2 ubiquitin-conjugating enzyme 1</fullName>
    </alternativeName>
</protein>
<keyword evidence="2" id="KW-0808">Transferase</keyword>
<dbReference type="CDD" id="cd23800">
    <property type="entry name" value="UBCc_UBE2K"/>
    <property type="match status" value="1"/>
</dbReference>
<dbReference type="Gene3D" id="1.10.472.10">
    <property type="entry name" value="Cyclin-like"/>
    <property type="match status" value="2"/>
</dbReference>
<feature type="active site" description="Glycyl thioester intermediate" evidence="9">
    <location>
        <position position="89"/>
    </location>
</feature>
<evidence type="ECO:0000256" key="1">
    <source>
        <dbReference type="ARBA" id="ARBA00012486"/>
    </source>
</evidence>
<dbReference type="InterPro" id="IPR013763">
    <property type="entry name" value="Cyclin-like_dom"/>
</dbReference>
<dbReference type="InterPro" id="IPR009060">
    <property type="entry name" value="UBA-like_sf"/>
</dbReference>
<dbReference type="SUPFAM" id="SSF46934">
    <property type="entry name" value="UBA-like"/>
    <property type="match status" value="1"/>
</dbReference>
<dbReference type="SMART" id="SM00212">
    <property type="entry name" value="UBCc"/>
    <property type="match status" value="1"/>
</dbReference>
<evidence type="ECO:0000313" key="13">
    <source>
        <dbReference type="EMBL" id="KAJ9638551.1"/>
    </source>
</evidence>
<evidence type="ECO:0000256" key="3">
    <source>
        <dbReference type="ARBA" id="ARBA00022741"/>
    </source>
</evidence>
<dbReference type="EC" id="2.3.2.23" evidence="1"/>
<dbReference type="InterPro" id="IPR016135">
    <property type="entry name" value="UBQ-conjugating_enzyme/RWD"/>
</dbReference>
<evidence type="ECO:0000256" key="7">
    <source>
        <dbReference type="ARBA" id="ARBA00072431"/>
    </source>
</evidence>
<dbReference type="InterPro" id="IPR006671">
    <property type="entry name" value="Cyclin_N"/>
</dbReference>
<feature type="region of interest" description="Disordered" evidence="11">
    <location>
        <begin position="541"/>
        <end position="582"/>
    </location>
</feature>
<organism evidence="13 14">
    <name type="scientific">Knufia peltigerae</name>
    <dbReference type="NCBI Taxonomy" id="1002370"/>
    <lineage>
        <taxon>Eukaryota</taxon>
        <taxon>Fungi</taxon>
        <taxon>Dikarya</taxon>
        <taxon>Ascomycota</taxon>
        <taxon>Pezizomycotina</taxon>
        <taxon>Eurotiomycetes</taxon>
        <taxon>Chaetothyriomycetidae</taxon>
        <taxon>Chaetothyriales</taxon>
        <taxon>Trichomeriaceae</taxon>
        <taxon>Knufia</taxon>
    </lineage>
</organism>
<evidence type="ECO:0000256" key="6">
    <source>
        <dbReference type="ARBA" id="ARBA00023127"/>
    </source>
</evidence>
<dbReference type="SUPFAM" id="SSF47954">
    <property type="entry name" value="Cyclin-like"/>
    <property type="match status" value="2"/>
</dbReference>
<name>A0AA39D134_9EURO</name>
<dbReference type="InterPro" id="IPR023313">
    <property type="entry name" value="UBQ-conjugating_AS"/>
</dbReference>
<dbReference type="Pfam" id="PF09288">
    <property type="entry name" value="UBA_3"/>
    <property type="match status" value="1"/>
</dbReference>
<evidence type="ECO:0000256" key="9">
    <source>
        <dbReference type="PROSITE-ProRule" id="PRU10133"/>
    </source>
</evidence>
<reference evidence="13" key="1">
    <citation type="submission" date="2022-10" db="EMBL/GenBank/DDBJ databases">
        <title>Culturing micro-colonial fungi from biological soil crusts in the Mojave desert and describing Neophaeococcomyces mojavensis, and introducing the new genera and species Taxawa tesnikishii.</title>
        <authorList>
            <person name="Kurbessoian T."/>
            <person name="Stajich J.E."/>
        </authorList>
    </citation>
    <scope>NUCLEOTIDE SEQUENCE</scope>
    <source>
        <strain evidence="13">TK_35</strain>
    </source>
</reference>
<evidence type="ECO:0000256" key="2">
    <source>
        <dbReference type="ARBA" id="ARBA00022679"/>
    </source>
</evidence>
<dbReference type="FunFam" id="3.10.110.10:FF:000037">
    <property type="entry name" value="ubiquitin-conjugating enzyme E2 27"/>
    <property type="match status" value="1"/>
</dbReference>
<evidence type="ECO:0000256" key="10">
    <source>
        <dbReference type="RuleBase" id="RU000383"/>
    </source>
</evidence>
<evidence type="ECO:0000256" key="5">
    <source>
        <dbReference type="ARBA" id="ARBA00022840"/>
    </source>
</evidence>
<dbReference type="AlphaFoldDB" id="A0AA39D134"/>
<comment type="similarity">
    <text evidence="10">Belongs to the cyclin family.</text>
</comment>
<dbReference type="Proteomes" id="UP001172681">
    <property type="component" value="Unassembled WGS sequence"/>
</dbReference>
<dbReference type="GO" id="GO:0005524">
    <property type="term" value="F:ATP binding"/>
    <property type="evidence" value="ECO:0007669"/>
    <property type="project" value="UniProtKB-KW"/>
</dbReference>
<keyword evidence="5" id="KW-0067">ATP-binding</keyword>
<dbReference type="GO" id="GO:0061631">
    <property type="term" value="F:ubiquitin conjugating enzyme activity"/>
    <property type="evidence" value="ECO:0007669"/>
    <property type="project" value="UniProtKB-EC"/>
</dbReference>
<proteinExistence type="inferred from homology"/>
<dbReference type="Pfam" id="PF16899">
    <property type="entry name" value="Cyclin_C_2"/>
    <property type="match status" value="1"/>
</dbReference>
<comment type="caution">
    <text evidence="13">The sequence shown here is derived from an EMBL/GenBank/DDBJ whole genome shotgun (WGS) entry which is preliminary data.</text>
</comment>
<keyword evidence="3" id="KW-0547">Nucleotide-binding</keyword>
<gene>
    <name evidence="13" type="ORF">H2204_004322</name>
</gene>
<dbReference type="PROSITE" id="PS00183">
    <property type="entry name" value="UBC_1"/>
    <property type="match status" value="1"/>
</dbReference>
<dbReference type="SUPFAM" id="SSF54495">
    <property type="entry name" value="UBC-like"/>
    <property type="match status" value="1"/>
</dbReference>
<evidence type="ECO:0000256" key="11">
    <source>
        <dbReference type="SAM" id="MobiDB-lite"/>
    </source>
</evidence>
<dbReference type="Pfam" id="PF00179">
    <property type="entry name" value="UQ_con"/>
    <property type="match status" value="1"/>
</dbReference>
<dbReference type="Pfam" id="PF00134">
    <property type="entry name" value="Cyclin_N"/>
    <property type="match status" value="1"/>
</dbReference>
<dbReference type="InterPro" id="IPR036915">
    <property type="entry name" value="Cyclin-like_sf"/>
</dbReference>
<dbReference type="CDD" id="cd20525">
    <property type="entry name" value="CYCLIN_CCNH_rpt2"/>
    <property type="match status" value="1"/>
</dbReference>
<feature type="compositionally biased region" description="Polar residues" evidence="11">
    <location>
        <begin position="254"/>
        <end position="264"/>
    </location>
</feature>
<evidence type="ECO:0000256" key="4">
    <source>
        <dbReference type="ARBA" id="ARBA00022786"/>
    </source>
</evidence>
<dbReference type="Gene3D" id="3.10.110.10">
    <property type="entry name" value="Ubiquitin Conjugating Enzyme"/>
    <property type="match status" value="1"/>
</dbReference>
<dbReference type="SMART" id="SM00385">
    <property type="entry name" value="CYCLIN"/>
    <property type="match status" value="1"/>
</dbReference>
<accession>A0AA39D134</accession>
<dbReference type="EMBL" id="JAPDRN010000021">
    <property type="protein sequence ID" value="KAJ9638551.1"/>
    <property type="molecule type" value="Genomic_DNA"/>
</dbReference>
<feature type="domain" description="UBC core" evidence="12">
    <location>
        <begin position="4"/>
        <end position="151"/>
    </location>
</feature>
<sequence length="582" mass="64423">MAGQKARRLAKELADIRADSETTVFAETVGDSLTHLRGTFKAPSGTPYEGGNYEVSIKIPNEYPFKPPVMKFVTKIWHPNISSVTGAICLDTLSTGWSPVLTIKAAMISLQSLLNSPEPKDPQDAVVAQQMIKDPKEFERQAKTWAVTYAGAPKSLIGESSGGSTAESIEKAEKASKEREAAANMAVYDGYNKDLIDRFVHMGFDVERVVEAFNYVGIDRNEGQDYELEEAYMGDITARLLERVKAAFRRAQAAKSSQNGSNDPLENDGQGETPVEIQTLTVDEELKIVEWGCSKMQDMGEAMNPRIPSHVVATAIQYLRRFYLTNSPMTYHPKQIIACALYLATKADHFYISLSKFVAELEDLTEDNVKAPEFLLLQGLRFTLDVRHPMKGLAGGHIEMNVMAEEGLLGNISTSTGSAKRIGQAADRAKKLLATAAQLTDAYFLYTPSQIWLAAMMVADKELVEIYLEQKLSQLQANDHGTVIKEKIVSTIVACAALLEAYRSPNDDASQRKEMRRIGKKLTVCQDPEKLDIVAVARAKAAEKREGEGSDTEKALKKRKLERERREKDGDVFGPELKDIQS</sequence>
<evidence type="ECO:0000259" key="12">
    <source>
        <dbReference type="PROSITE" id="PS50127"/>
    </source>
</evidence>
<evidence type="ECO:0000313" key="14">
    <source>
        <dbReference type="Proteomes" id="UP001172681"/>
    </source>
</evidence>
<keyword evidence="14" id="KW-1185">Reference proteome</keyword>
<dbReference type="PROSITE" id="PS50127">
    <property type="entry name" value="UBC_2"/>
    <property type="match status" value="1"/>
</dbReference>
<dbReference type="InterPro" id="IPR000608">
    <property type="entry name" value="UBC"/>
</dbReference>
<feature type="region of interest" description="Disordered" evidence="11">
    <location>
        <begin position="252"/>
        <end position="275"/>
    </location>
</feature>
<evidence type="ECO:0000256" key="8">
    <source>
        <dbReference type="ARBA" id="ARBA00077197"/>
    </source>
</evidence>
<dbReference type="InterPro" id="IPR015368">
    <property type="entry name" value="UBA_C_fun"/>
</dbReference>
<keyword evidence="6 10" id="KW-0195">Cyclin</keyword>